<reference evidence="2 3" key="1">
    <citation type="journal article" date="2016" name="Genome Announc.">
        <title>Genome Sequence of Madurella mycetomatis mm55, Isolated from a Human Mycetoma Case in Sudan.</title>
        <authorList>
            <person name="Smit S."/>
            <person name="Derks M.F."/>
            <person name="Bervoets S."/>
            <person name="Fahal A."/>
            <person name="van Leeuwen W."/>
            <person name="van Belkum A."/>
            <person name="van de Sande W.W."/>
        </authorList>
    </citation>
    <scope>NUCLEOTIDE SEQUENCE [LARGE SCALE GENOMIC DNA]</scope>
    <source>
        <strain evidence="3">mm55</strain>
    </source>
</reference>
<protein>
    <submittedName>
        <fullName evidence="2">Uncharacterized protein</fullName>
    </submittedName>
</protein>
<dbReference type="OrthoDB" id="3440029at2759"/>
<feature type="compositionally biased region" description="Polar residues" evidence="1">
    <location>
        <begin position="455"/>
        <end position="466"/>
    </location>
</feature>
<feature type="region of interest" description="Disordered" evidence="1">
    <location>
        <begin position="8"/>
        <end position="39"/>
    </location>
</feature>
<evidence type="ECO:0000313" key="3">
    <source>
        <dbReference type="Proteomes" id="UP000078237"/>
    </source>
</evidence>
<dbReference type="EMBL" id="LCTW02000002">
    <property type="protein sequence ID" value="KXX83213.1"/>
    <property type="molecule type" value="Genomic_DNA"/>
</dbReference>
<gene>
    <name evidence="2" type="ORF">MMYC01_200262</name>
</gene>
<feature type="region of interest" description="Disordered" evidence="1">
    <location>
        <begin position="262"/>
        <end position="504"/>
    </location>
</feature>
<dbReference type="Proteomes" id="UP000078237">
    <property type="component" value="Unassembled WGS sequence"/>
</dbReference>
<feature type="region of interest" description="Disordered" evidence="1">
    <location>
        <begin position="701"/>
        <end position="726"/>
    </location>
</feature>
<comment type="caution">
    <text evidence="2">The sequence shown here is derived from an EMBL/GenBank/DDBJ whole genome shotgun (WGS) entry which is preliminary data.</text>
</comment>
<evidence type="ECO:0000256" key="1">
    <source>
        <dbReference type="SAM" id="MobiDB-lite"/>
    </source>
</evidence>
<proteinExistence type="predicted"/>
<feature type="compositionally biased region" description="Low complexity" evidence="1">
    <location>
        <begin position="359"/>
        <end position="394"/>
    </location>
</feature>
<feature type="region of interest" description="Disordered" evidence="1">
    <location>
        <begin position="173"/>
        <end position="238"/>
    </location>
</feature>
<feature type="compositionally biased region" description="Low complexity" evidence="1">
    <location>
        <begin position="16"/>
        <end position="39"/>
    </location>
</feature>
<feature type="compositionally biased region" description="Pro residues" evidence="1">
    <location>
        <begin position="478"/>
        <end position="487"/>
    </location>
</feature>
<feature type="compositionally biased region" description="Basic and acidic residues" evidence="1">
    <location>
        <begin position="173"/>
        <end position="215"/>
    </location>
</feature>
<organism evidence="2 3">
    <name type="scientific">Madurella mycetomatis</name>
    <dbReference type="NCBI Taxonomy" id="100816"/>
    <lineage>
        <taxon>Eukaryota</taxon>
        <taxon>Fungi</taxon>
        <taxon>Dikarya</taxon>
        <taxon>Ascomycota</taxon>
        <taxon>Pezizomycotina</taxon>
        <taxon>Sordariomycetes</taxon>
        <taxon>Sordariomycetidae</taxon>
        <taxon>Sordariales</taxon>
        <taxon>Sordariales incertae sedis</taxon>
        <taxon>Madurella</taxon>
    </lineage>
</organism>
<name>A0A175WHP7_9PEZI</name>
<feature type="compositionally biased region" description="Low complexity" evidence="1">
    <location>
        <begin position="275"/>
        <end position="286"/>
    </location>
</feature>
<dbReference type="AlphaFoldDB" id="A0A175WHP7"/>
<feature type="compositionally biased region" description="Basic and acidic residues" evidence="1">
    <location>
        <begin position="264"/>
        <end position="274"/>
    </location>
</feature>
<evidence type="ECO:0000313" key="2">
    <source>
        <dbReference type="EMBL" id="KXX83213.1"/>
    </source>
</evidence>
<dbReference type="STRING" id="100816.A0A175WHP7"/>
<keyword evidence="3" id="KW-1185">Reference proteome</keyword>
<sequence length="726" mass="81990">MPEFIVINENQPQRSAGAANATAAPLPPQGYLQQPQYAAPYVQHPNPTVKICDLREAQPPTSEAAREMLSEYFVYRFTKAEDNGGYSSDGEPLKPSWKRVKRVSVPGISKQEAAKTVRELNRDTIPVARKRSTLSDDEQRQIEMALEELQRSDNQWFQTTLVQLDDQVKIKDTDRDNDRERERERGRGREREKDRDRRSSRHPKEYHIFFGEKRSSSKRPTSKAREPKKRPSTERVSITAYYKRSPRLDVDPFAILQYRAVQEAQREAQREAQLRAHQANAQQANRPNEEQHPSKPGPAQGKNPTSPAAAARARSPGDGRGKDAQVQAKGKPTITTIQPTAPRPAAVKEHEHRPRRQSSPRPSYRGPPSTDSSTFSDTFSTADDTSATSPSSDSHVPNHQASYERLRPKKPQGGGGTRFMESPLHFGIPPNLSPAPGVYALPQRPGLHRRRNSVSHHQSSSRNPPAQGTFFPSTAALPIPPSPPASPRVPTMKATDDPRANPLSYDTVQQMTNNAYAKGREEATYMTERIARAVVEATAAAATATVKREPSPPPLLLSRHKPHVVQPHYPSAVEREGMPLRGGLRILRGADHRDQDWERDRDREEAGMWADRTYRHYRYERPRVRDGLDDLRLHLDPEDDEEEELYEERGVRGSGRYTYVPRREREYGMGGVRRREMESDKWAREEEQDLGIDVGIGVAAAGPSRPFAPRPGLGARTSYTRRHYDD</sequence>
<feature type="compositionally biased region" description="Basic and acidic residues" evidence="1">
    <location>
        <begin position="223"/>
        <end position="233"/>
    </location>
</feature>
<dbReference type="VEuPathDB" id="FungiDB:MMYC01_200262"/>
<accession>A0A175WHP7</accession>